<evidence type="ECO:0000259" key="1">
    <source>
        <dbReference type="Pfam" id="PF00534"/>
    </source>
</evidence>
<dbReference type="Pfam" id="PF00534">
    <property type="entry name" value="Glycos_transf_1"/>
    <property type="match status" value="1"/>
</dbReference>
<gene>
    <name evidence="2" type="ORF">SAMN06297358_1428</name>
</gene>
<dbReference type="Gene3D" id="3.40.50.2000">
    <property type="entry name" value="Glycogen Phosphorylase B"/>
    <property type="match status" value="2"/>
</dbReference>
<dbReference type="AlphaFoldDB" id="A0A285ZWY9"/>
<dbReference type="CDD" id="cd03822">
    <property type="entry name" value="GT4_mannosyltransferase-like"/>
    <property type="match status" value="1"/>
</dbReference>
<name>A0A285ZWY9_9SPHI</name>
<proteinExistence type="predicted"/>
<dbReference type="InterPro" id="IPR001296">
    <property type="entry name" value="Glyco_trans_1"/>
</dbReference>
<dbReference type="OrthoDB" id="9765330at2"/>
<dbReference type="RefSeq" id="WP_097130336.1">
    <property type="nucleotide sequence ID" value="NZ_OCMT01000002.1"/>
</dbReference>
<keyword evidence="2" id="KW-0808">Transferase</keyword>
<dbReference type="GO" id="GO:0016757">
    <property type="term" value="F:glycosyltransferase activity"/>
    <property type="evidence" value="ECO:0007669"/>
    <property type="project" value="InterPro"/>
</dbReference>
<reference evidence="3" key="1">
    <citation type="submission" date="2017-09" db="EMBL/GenBank/DDBJ databases">
        <authorList>
            <person name="Varghese N."/>
            <person name="Submissions S."/>
        </authorList>
    </citation>
    <scope>NUCLEOTIDE SEQUENCE [LARGE SCALE GENOMIC DNA]</scope>
    <source>
        <strain evidence="3">CGMCC 1.12803</strain>
    </source>
</reference>
<evidence type="ECO:0000313" key="3">
    <source>
        <dbReference type="Proteomes" id="UP000219281"/>
    </source>
</evidence>
<dbReference type="SUPFAM" id="SSF53756">
    <property type="entry name" value="UDP-Glycosyltransferase/glycogen phosphorylase"/>
    <property type="match status" value="1"/>
</dbReference>
<keyword evidence="3" id="KW-1185">Reference proteome</keyword>
<dbReference type="Proteomes" id="UP000219281">
    <property type="component" value="Unassembled WGS sequence"/>
</dbReference>
<dbReference type="GO" id="GO:0005975">
    <property type="term" value="P:carbohydrate metabolic process"/>
    <property type="evidence" value="ECO:0007669"/>
    <property type="project" value="InterPro"/>
</dbReference>
<accession>A0A285ZWY9</accession>
<sequence length="757" mass="86407">MKIAYISTSLPNECGIATFNANLSAAINQHKVVSKDSFVIALSDSENLDTYQYPRDVKYIIRQSNQKDYLRAADYINTSQVDACVLEHEFGIYGGESGLYLLTLMARINKPIVTILHTVLKQPSYIQQTIIQQIAKRSSKIVVMSQKAIGFLTSIYQVPKEKIQYIEHGVPDLEPAKDNPIKRAYPFKDSKVLLTFGLISRGKGLETVVEALPEIVKKHPDVKYVVLGNTHPGVVKSAGEEYRDSLKRLAKKLNVESHLVFVNKFVDEQELHHYLSAADVYITPYLNEAQITSGTLSYAVGAGAAVISTPYWHAQELLSQKRGLLFDFKDHHQLANLTNDLLEQPEKLNELKYNAYQYGLSLRWPSIGKNYIKVLEKAISDKERANLDNKHIIDVDSIPTFNLSHIRRLTDDTGIVQHAKYGIPNLKEGYCLDDNARALIMALMAFEQYKSKEALELLPIYLSYIQYMQKEDGNFRNFLSFNRNYLDEVGSEDSFGRTIWSLGYLINFAPNNSYKEFATELFLKSVPHFTHLEHLRGVANTMIGINHYLKANSHHTDIVNELNELAVPLINAYKNNKDNDWHWFEQKMTYDNALLPLALLCHYEISGDEQSLNIALESLTFLTEKTLMFGFLNPVGNDGWLEKGQPMALYDQQAIETMAMVLVYFKAYEVTKDEKYMHNLYQSYQWFLGENSLNLPLYDHETKGCADGLQNFSVNRNQGAESTLAYLISHLVVFKALEIEYRYLADDNKLQADILEK</sequence>
<dbReference type="PANTHER" id="PTHR12526:SF572">
    <property type="entry name" value="BLL5144 PROTEIN"/>
    <property type="match status" value="1"/>
</dbReference>
<dbReference type="Gene3D" id="1.50.10.20">
    <property type="match status" value="1"/>
</dbReference>
<dbReference type="SUPFAM" id="SSF48208">
    <property type="entry name" value="Six-hairpin glycosidases"/>
    <property type="match status" value="1"/>
</dbReference>
<organism evidence="2 3">
    <name type="scientific">Pedobacter xixiisoli</name>
    <dbReference type="NCBI Taxonomy" id="1476464"/>
    <lineage>
        <taxon>Bacteria</taxon>
        <taxon>Pseudomonadati</taxon>
        <taxon>Bacteroidota</taxon>
        <taxon>Sphingobacteriia</taxon>
        <taxon>Sphingobacteriales</taxon>
        <taxon>Sphingobacteriaceae</taxon>
        <taxon>Pedobacter</taxon>
    </lineage>
</organism>
<feature type="domain" description="Glycosyl transferase family 1" evidence="1">
    <location>
        <begin position="185"/>
        <end position="357"/>
    </location>
</feature>
<dbReference type="EMBL" id="OCMT01000002">
    <property type="protein sequence ID" value="SOD14148.1"/>
    <property type="molecule type" value="Genomic_DNA"/>
</dbReference>
<dbReference type="InterPro" id="IPR008928">
    <property type="entry name" value="6-hairpin_glycosidase_sf"/>
</dbReference>
<evidence type="ECO:0000313" key="2">
    <source>
        <dbReference type="EMBL" id="SOD14148.1"/>
    </source>
</evidence>
<protein>
    <submittedName>
        <fullName evidence="2">Glycosyltransferase involved in cell wall bisynthesis</fullName>
    </submittedName>
</protein>
<dbReference type="PANTHER" id="PTHR12526">
    <property type="entry name" value="GLYCOSYLTRANSFERASE"/>
    <property type="match status" value="1"/>
</dbReference>